<feature type="compositionally biased region" description="Polar residues" evidence="2">
    <location>
        <begin position="1"/>
        <end position="10"/>
    </location>
</feature>
<dbReference type="PANTHER" id="PTHR10039">
    <property type="entry name" value="AMELOGENIN"/>
    <property type="match status" value="1"/>
</dbReference>
<dbReference type="SMART" id="SM00320">
    <property type="entry name" value="WD40"/>
    <property type="match status" value="5"/>
</dbReference>
<dbReference type="SUPFAM" id="SSF52540">
    <property type="entry name" value="P-loop containing nucleoside triphosphate hydrolases"/>
    <property type="match status" value="1"/>
</dbReference>
<dbReference type="SUPFAM" id="SSF50998">
    <property type="entry name" value="Quinoprotein alcohol dehydrogenase-like"/>
    <property type="match status" value="1"/>
</dbReference>
<evidence type="ECO:0000256" key="1">
    <source>
        <dbReference type="ARBA" id="ARBA00022737"/>
    </source>
</evidence>
<dbReference type="SUPFAM" id="SSF53474">
    <property type="entry name" value="alpha/beta-Hydrolases"/>
    <property type="match status" value="1"/>
</dbReference>
<dbReference type="InterPro" id="IPR027417">
    <property type="entry name" value="P-loop_NTPase"/>
</dbReference>
<dbReference type="InterPro" id="IPR054471">
    <property type="entry name" value="GPIID_WHD"/>
</dbReference>
<dbReference type="Gene3D" id="3.40.50.300">
    <property type="entry name" value="P-loop containing nucleotide triphosphate hydrolases"/>
    <property type="match status" value="1"/>
</dbReference>
<proteinExistence type="predicted"/>
<evidence type="ECO:0000259" key="4">
    <source>
        <dbReference type="Pfam" id="PF24883"/>
    </source>
</evidence>
<dbReference type="Proteomes" id="UP000235672">
    <property type="component" value="Unassembled WGS sequence"/>
</dbReference>
<dbReference type="Pfam" id="PF24883">
    <property type="entry name" value="NPHP3_N"/>
    <property type="match status" value="1"/>
</dbReference>
<sequence>MAENFFSSISQRRERSSPGPYKSSRFGPSTLAEAATVTDDGTEDSRGPLGLNLLYSSSEPLVDLVFVHGLGGGSRKSWSKTNSISLYWPQEWLPKDPAFKNVRIHSFGYNSDWIKGSDNCLNIHHFGKSLLGEMSTSPSLSVSQTPLVLIGHSMGGLVIKKAYLLARQDTAYEDLARRIHTMYFLATPHRGSPSAKLLNNVLRAAFSSRAYVADLKRSSSVIQSINEEFGKYSGDIVLWSFYETQKLKLGVLSALIVDPESAVLGYPDEKQMPMNADHRSICKFETISDPNYLIIRNALTSTVASISKSVAKSKGNIWRSQVKDLQRSLGVSENPENALATVEAARLSGTCEWFSQKDTFLNWKQFDPDSPSILWVTGKPGAGKSVLAGHVIDHIQRAGASCCFFFFEHGSRLDSCLRSLAFQMAFSNNQIRKAILEIQQDEIHFDMDNERMIWQKLFLNGIFRAELSRHYWVIDALDQCVNSSCFFDLMLAKLDGTIPLRILITSRETSGLEKNFMTLGSRRFRSERISTADTLTDIKLLIEAKSQSFIVIDHKDRASLVGKILDKSQGSLLWTDLVLNELSNSWSEEEINQVLEKVPPGMESLYQRTLETMAQAKTGKRLTNAILTWATCATRPLTTDELSGALKLDIKETVPNVEGAIAALCGQLVNVDNFGKVQMVHETAREFLLNAAMKSEQAINKREAHTRITRACLTYLTEDGMRPPQSGRRVSVVVDAQRRAGFAQYACEAFSYHLSEADALANDILVLVDKFLQMNVLSWIEAIARTQNLMALIRTAKHLQTYFKMRAAEAHSPVGNEILLLQGWTNDLLRIVAKFGDALIMSPTAIYSLVLPFCPTESAVYNIARSGRRVSVLGLANTQWDDQLSCIEFSEGRTTAICHGNEFFAVGLTTGTISLYNATSFQECRILNHGEAVRFLQFKSKSDLMASCGLKTIYVWDVRSGQIIYKYPAPPRCIDLVFDENLLLAASQNNYLASWDLDNDGAQKPDRPWIDSGGNLESPARPSPRAISIAVGHKMLAAAHIGQPITLWDMEADSYYGTCGKKLANGETSTHPVSALVFNPNVNIGLLAVSYLDGELMLLDPFADQELQGFRANCHTLAASPDGRLLAGGAGSGIVQIYEFDTLRLLCQIKSSDVYIKQIAFSRDNLHFMDIRGSQCNIWEPALLLGDLVADDSKSGNEITESVSVAVSEPTKVKISAMIRHPQEEVVFCGKQDGTVSVYDSRTGSPLQILYRHKSPVRILAWGPQENILISIDASNGIIAWKMNKISQKGWITGERKFHSRLDCGRAISQILLNEAAGKFILSTRGSDHFWSMDGQQLDVRTYSKKAIIRKWIQHPDSTLHIICIDGSAARIYAWSDWTEIACIPFHIVTTELQFKTVTSYTSNHQQRILLELSELDGSTNTRNLQLLDSTSFSISQNSLIEDKTEASGSKEDTKTVIMADEALVPIISTPLLGPLTHLVAHVIGICDPGKLVFLDTHSWVCSTDLGDVGGTSMSYVRHFFVPYDWFSGTRDLICMISRRNVLFARNDNVVVVRGGLDHTEMVEKVYGQ</sequence>
<feature type="region of interest" description="Disordered" evidence="2">
    <location>
        <begin position="1"/>
        <end position="29"/>
    </location>
</feature>
<keyword evidence="6" id="KW-1185">Reference proteome</keyword>
<dbReference type="Pfam" id="PF22939">
    <property type="entry name" value="WHD_GPIID"/>
    <property type="match status" value="1"/>
</dbReference>
<dbReference type="InterPro" id="IPR011047">
    <property type="entry name" value="Quinoprotein_ADH-like_sf"/>
</dbReference>
<feature type="domain" description="GPI inositol-deacylase winged helix" evidence="3">
    <location>
        <begin position="610"/>
        <end position="700"/>
    </location>
</feature>
<dbReference type="Gene3D" id="2.130.10.10">
    <property type="entry name" value="YVTN repeat-like/Quinoprotein amine dehydrogenase"/>
    <property type="match status" value="2"/>
</dbReference>
<dbReference type="InterPro" id="IPR029058">
    <property type="entry name" value="AB_hydrolase_fold"/>
</dbReference>
<dbReference type="InterPro" id="IPR001680">
    <property type="entry name" value="WD40_rpt"/>
</dbReference>
<gene>
    <name evidence="5" type="ORF">NA56DRAFT_170291</name>
</gene>
<name>A0A2J6Q2R8_9HELO</name>
<evidence type="ECO:0000256" key="2">
    <source>
        <dbReference type="SAM" id="MobiDB-lite"/>
    </source>
</evidence>
<evidence type="ECO:0000313" key="5">
    <source>
        <dbReference type="EMBL" id="PMD20579.1"/>
    </source>
</evidence>
<accession>A0A2J6Q2R8</accession>
<organism evidence="5 6">
    <name type="scientific">Hyaloscypha hepaticicola</name>
    <dbReference type="NCBI Taxonomy" id="2082293"/>
    <lineage>
        <taxon>Eukaryota</taxon>
        <taxon>Fungi</taxon>
        <taxon>Dikarya</taxon>
        <taxon>Ascomycota</taxon>
        <taxon>Pezizomycotina</taxon>
        <taxon>Leotiomycetes</taxon>
        <taxon>Helotiales</taxon>
        <taxon>Hyaloscyphaceae</taxon>
        <taxon>Hyaloscypha</taxon>
    </lineage>
</organism>
<dbReference type="PANTHER" id="PTHR10039:SF16">
    <property type="entry name" value="GPI INOSITOL-DEACYLASE"/>
    <property type="match status" value="1"/>
</dbReference>
<evidence type="ECO:0000259" key="3">
    <source>
        <dbReference type="Pfam" id="PF22939"/>
    </source>
</evidence>
<evidence type="ECO:0000313" key="6">
    <source>
        <dbReference type="Proteomes" id="UP000235672"/>
    </source>
</evidence>
<dbReference type="InterPro" id="IPR056884">
    <property type="entry name" value="NPHP3-like_N"/>
</dbReference>
<protein>
    <submittedName>
        <fullName evidence="5">Uncharacterized protein</fullName>
    </submittedName>
</protein>
<keyword evidence="1" id="KW-0677">Repeat</keyword>
<dbReference type="InterPro" id="IPR015943">
    <property type="entry name" value="WD40/YVTN_repeat-like_dom_sf"/>
</dbReference>
<reference evidence="5 6" key="1">
    <citation type="submission" date="2016-05" db="EMBL/GenBank/DDBJ databases">
        <title>A degradative enzymes factory behind the ericoid mycorrhizal symbiosis.</title>
        <authorList>
            <consortium name="DOE Joint Genome Institute"/>
            <person name="Martino E."/>
            <person name="Morin E."/>
            <person name="Grelet G."/>
            <person name="Kuo A."/>
            <person name="Kohler A."/>
            <person name="Daghino S."/>
            <person name="Barry K."/>
            <person name="Choi C."/>
            <person name="Cichocki N."/>
            <person name="Clum A."/>
            <person name="Copeland A."/>
            <person name="Hainaut M."/>
            <person name="Haridas S."/>
            <person name="Labutti K."/>
            <person name="Lindquist E."/>
            <person name="Lipzen A."/>
            <person name="Khouja H.-R."/>
            <person name="Murat C."/>
            <person name="Ohm R."/>
            <person name="Olson A."/>
            <person name="Spatafora J."/>
            <person name="Veneault-Fourrey C."/>
            <person name="Henrissat B."/>
            <person name="Grigoriev I."/>
            <person name="Martin F."/>
            <person name="Perotto S."/>
        </authorList>
    </citation>
    <scope>NUCLEOTIDE SEQUENCE [LARGE SCALE GENOMIC DNA]</scope>
    <source>
        <strain evidence="5 6">UAMH 7357</strain>
    </source>
</reference>
<feature type="domain" description="Nephrocystin 3-like N-terminal" evidence="4">
    <location>
        <begin position="349"/>
        <end position="507"/>
    </location>
</feature>
<dbReference type="Gene3D" id="3.40.50.1820">
    <property type="entry name" value="alpha/beta hydrolase"/>
    <property type="match status" value="1"/>
</dbReference>
<dbReference type="OrthoDB" id="194358at2759"/>
<dbReference type="EMBL" id="KZ613484">
    <property type="protein sequence ID" value="PMD20579.1"/>
    <property type="molecule type" value="Genomic_DNA"/>
</dbReference>